<comment type="similarity">
    <text evidence="1">Belongs to the peptidase M20A family.</text>
</comment>
<sequence>MEPAPVTRFRKYLQIKTVQPTPDYAACTEFLIEQAKEIGLEVTPNVNFLEFCQYLKDLAAKNDVKIEFLAKTTENPITEYSESDPFMASLLRTLKKHNKKPRHIIMPAATDARFVRRAGIPAVGINPMLNQKLMAHANNECIDESEYLAAIPFYEDLMIELANTL</sequence>
<dbReference type="InterPro" id="IPR002933">
    <property type="entry name" value="Peptidase_M20"/>
</dbReference>
<comment type="caution">
    <text evidence="2">The sequence shown here is derived from an EMBL/GenBank/DDBJ whole genome shotgun (WGS) entry which is preliminary data.</text>
</comment>
<dbReference type="OrthoDB" id="3064516at2759"/>
<dbReference type="STRING" id="133385.A0A2T9YUS1"/>
<evidence type="ECO:0000256" key="1">
    <source>
        <dbReference type="ARBA" id="ARBA00006247"/>
    </source>
</evidence>
<reference evidence="2 3" key="1">
    <citation type="journal article" date="2018" name="MBio">
        <title>Comparative Genomics Reveals the Core Gene Toolbox for the Fungus-Insect Symbiosis.</title>
        <authorList>
            <person name="Wang Y."/>
            <person name="Stata M."/>
            <person name="Wang W."/>
            <person name="Stajich J.E."/>
            <person name="White M.M."/>
            <person name="Moncalvo J.M."/>
        </authorList>
    </citation>
    <scope>NUCLEOTIDE SEQUENCE [LARGE SCALE GENOMIC DNA]</scope>
    <source>
        <strain evidence="2 3">SWE-8-4</strain>
    </source>
</reference>
<proteinExistence type="inferred from homology"/>
<gene>
    <name evidence="2" type="ORF">BB561_001418</name>
</gene>
<dbReference type="AlphaFoldDB" id="A0A2T9YUS1"/>
<evidence type="ECO:0000313" key="2">
    <source>
        <dbReference type="EMBL" id="PVU96071.1"/>
    </source>
</evidence>
<keyword evidence="3" id="KW-1185">Reference proteome</keyword>
<name>A0A2T9YUS1_9FUNG</name>
<dbReference type="SUPFAM" id="SSF53187">
    <property type="entry name" value="Zn-dependent exopeptidases"/>
    <property type="match status" value="1"/>
</dbReference>
<organism evidence="2 3">
    <name type="scientific">Smittium simulii</name>
    <dbReference type="NCBI Taxonomy" id="133385"/>
    <lineage>
        <taxon>Eukaryota</taxon>
        <taxon>Fungi</taxon>
        <taxon>Fungi incertae sedis</taxon>
        <taxon>Zoopagomycota</taxon>
        <taxon>Kickxellomycotina</taxon>
        <taxon>Harpellomycetes</taxon>
        <taxon>Harpellales</taxon>
        <taxon>Legeriomycetaceae</taxon>
        <taxon>Smittium</taxon>
    </lineage>
</organism>
<evidence type="ECO:0008006" key="4">
    <source>
        <dbReference type="Google" id="ProtNLM"/>
    </source>
</evidence>
<protein>
    <recommendedName>
        <fullName evidence="4">Peptidase M20 dimerisation domain-containing protein</fullName>
    </recommendedName>
</protein>
<accession>A0A2T9YUS1</accession>
<dbReference type="PANTHER" id="PTHR45892">
    <property type="entry name" value="AMINOACYLASE-1"/>
    <property type="match status" value="1"/>
</dbReference>
<dbReference type="GO" id="GO:0004046">
    <property type="term" value="F:aminoacylase activity"/>
    <property type="evidence" value="ECO:0007669"/>
    <property type="project" value="TreeGrafter"/>
</dbReference>
<dbReference type="PANTHER" id="PTHR45892:SF1">
    <property type="entry name" value="AMINOACYLASE-1"/>
    <property type="match status" value="1"/>
</dbReference>
<dbReference type="InterPro" id="IPR052083">
    <property type="entry name" value="Aminoacylase-1_M20A"/>
</dbReference>
<dbReference type="Pfam" id="PF01546">
    <property type="entry name" value="Peptidase_M20"/>
    <property type="match status" value="1"/>
</dbReference>
<dbReference type="Gene3D" id="1.10.150.900">
    <property type="match status" value="1"/>
</dbReference>
<dbReference type="Proteomes" id="UP000245383">
    <property type="component" value="Unassembled WGS sequence"/>
</dbReference>
<evidence type="ECO:0000313" key="3">
    <source>
        <dbReference type="Proteomes" id="UP000245383"/>
    </source>
</evidence>
<dbReference type="EMBL" id="MBFR01000041">
    <property type="protein sequence ID" value="PVU96071.1"/>
    <property type="molecule type" value="Genomic_DNA"/>
</dbReference>